<evidence type="ECO:0000313" key="2">
    <source>
        <dbReference type="Proteomes" id="UP000199580"/>
    </source>
</evidence>
<dbReference type="SUPFAM" id="SSF52266">
    <property type="entry name" value="SGNH hydrolase"/>
    <property type="match status" value="1"/>
</dbReference>
<reference evidence="1 2" key="1">
    <citation type="submission" date="2016-10" db="EMBL/GenBank/DDBJ databases">
        <authorList>
            <person name="de Groot N.N."/>
        </authorList>
    </citation>
    <scope>NUCLEOTIDE SEQUENCE [LARGE SCALE GENOMIC DNA]</scope>
    <source>
        <strain evidence="1 2">CGMCC 1.10076</strain>
    </source>
</reference>
<dbReference type="GO" id="GO:0016788">
    <property type="term" value="F:hydrolase activity, acting on ester bonds"/>
    <property type="evidence" value="ECO:0007669"/>
    <property type="project" value="UniProtKB-ARBA"/>
</dbReference>
<evidence type="ECO:0000313" key="1">
    <source>
        <dbReference type="EMBL" id="SDK58174.1"/>
    </source>
</evidence>
<dbReference type="InterPro" id="IPR036514">
    <property type="entry name" value="SGNH_hydro_sf"/>
</dbReference>
<protein>
    <recommendedName>
        <fullName evidence="3">DUF1574 domain-containing protein</fullName>
    </recommendedName>
</protein>
<dbReference type="AlphaFoldDB" id="A0A1G9D3A1"/>
<dbReference type="RefSeq" id="WP_091399144.1">
    <property type="nucleotide sequence ID" value="NZ_BKAI01000016.1"/>
</dbReference>
<proteinExistence type="predicted"/>
<keyword evidence="2" id="KW-1185">Reference proteome</keyword>
<dbReference type="EMBL" id="FNEZ01000008">
    <property type="protein sequence ID" value="SDK58174.1"/>
    <property type="molecule type" value="Genomic_DNA"/>
</dbReference>
<sequence>MKKFLRTLLFFAIPVIFAGVAFEILLRRIPNDYSYKSNFLDKNAKKIEVLFLGNSHVYYGIDPKFIESKSFNASNISQPLDYDLKILEKYQNDWKHLKYVVVPVDYFSLFTRLESGIEAWRVKNYDLYFGMYSNCDPANYFEIVANQTKYNLERLRKYYLHGESDLRIDSLGWGTANHSQNSQDLIESGMVSAKRHRSSSEKRFLKGQINVLQKMADFCKERNIKLILFSSPAYKTYVENLDINQMNKNKQILNTFAASDKTVQYYDLLTDCRFDSVDFYDADHLNEIGAKKLSGIFDSIIKSEPKN</sequence>
<gene>
    <name evidence="1" type="ORF">SAMN04487935_3697</name>
</gene>
<accession>A0A1G9D3A1</accession>
<dbReference type="Gene3D" id="3.40.50.1110">
    <property type="entry name" value="SGNH hydrolase"/>
    <property type="match status" value="1"/>
</dbReference>
<dbReference type="STRING" id="1128970.SAMN04487935_3697"/>
<dbReference type="Proteomes" id="UP000199580">
    <property type="component" value="Unassembled WGS sequence"/>
</dbReference>
<name>A0A1G9D3A1_9FLAO</name>
<evidence type="ECO:0008006" key="3">
    <source>
        <dbReference type="Google" id="ProtNLM"/>
    </source>
</evidence>
<dbReference type="OrthoDB" id="9761723at2"/>
<organism evidence="1 2">
    <name type="scientific">Flavobacterium noncentrifugens</name>
    <dbReference type="NCBI Taxonomy" id="1128970"/>
    <lineage>
        <taxon>Bacteria</taxon>
        <taxon>Pseudomonadati</taxon>
        <taxon>Bacteroidota</taxon>
        <taxon>Flavobacteriia</taxon>
        <taxon>Flavobacteriales</taxon>
        <taxon>Flavobacteriaceae</taxon>
        <taxon>Flavobacterium</taxon>
    </lineage>
</organism>